<keyword evidence="2" id="KW-0472">Membrane</keyword>
<feature type="region of interest" description="Disordered" evidence="1">
    <location>
        <begin position="27"/>
        <end position="52"/>
    </location>
</feature>
<feature type="transmembrane region" description="Helical" evidence="2">
    <location>
        <begin position="131"/>
        <end position="151"/>
    </location>
</feature>
<feature type="transmembrane region" description="Helical" evidence="2">
    <location>
        <begin position="223"/>
        <end position="243"/>
    </location>
</feature>
<reference evidence="3" key="1">
    <citation type="submission" date="2022-06" db="EMBL/GenBank/DDBJ databases">
        <title>Genomic Encyclopedia of Archaeal and Bacterial Type Strains, Phase II (KMG-II): from individual species to whole genera.</title>
        <authorList>
            <person name="Goeker M."/>
        </authorList>
    </citation>
    <scope>NUCLEOTIDE SEQUENCE</scope>
    <source>
        <strain evidence="3">DSM 43935</strain>
    </source>
</reference>
<protein>
    <submittedName>
        <fullName evidence="3">Uncharacterized protein</fullName>
    </submittedName>
</protein>
<sequence>MSAGAVPELRATADNLRFGVKFEVPDTLPDTGGAALPAHQPRTGASGPTRAADPLAELGQRQAALSANAVDVLEIAAGLEADGLTDQAVRARYGLPNVFDLAEHLRQHTPSAPTDRAAPPNPWQARPATHLVRGLLFGLPALCYTAAAPLIAGRTGFTLVMVSVLLAWSLSQGLAYLGYARMSQPNAPGLVALLRGGMLAAVLAVSAALTVTVTLVGSITESWSALLFAIGQGAYLMAATVLLVQGGERWLLISLAPAVLASAAFLVLDRPAWLFPLAVPALATSVVLVLELALCWSPQPEQGARWDGRPQVSGRELANALPHAGYGLTVAGLVAFPSVIGTAPFAAMVVLPLSLSMGPAEWLLYRYRARIYDLLRGSHGLRGFASGARRTLAGTVGRYLASTAVLVLAALAIAIPTGYADPLWTALLCCVAYLALGAALMLSLMLQTCGFPLVALGTCALALLTEIALVGTGLLDLVVGQCAVSLALLAVLATHALVALADPARHH</sequence>
<name>A0AAE3GC24_9PSEU</name>
<keyword evidence="2" id="KW-0812">Transmembrane</keyword>
<feature type="transmembrane region" description="Helical" evidence="2">
    <location>
        <begin position="274"/>
        <end position="296"/>
    </location>
</feature>
<feature type="transmembrane region" description="Helical" evidence="2">
    <location>
        <begin position="345"/>
        <end position="365"/>
    </location>
</feature>
<dbReference type="EMBL" id="JAMTCK010000005">
    <property type="protein sequence ID" value="MCP2165536.1"/>
    <property type="molecule type" value="Genomic_DNA"/>
</dbReference>
<evidence type="ECO:0000256" key="2">
    <source>
        <dbReference type="SAM" id="Phobius"/>
    </source>
</evidence>
<proteinExistence type="predicted"/>
<evidence type="ECO:0000313" key="3">
    <source>
        <dbReference type="EMBL" id="MCP2165536.1"/>
    </source>
</evidence>
<keyword evidence="2" id="KW-1133">Transmembrane helix</keyword>
<feature type="transmembrane region" description="Helical" evidence="2">
    <location>
        <begin position="453"/>
        <end position="472"/>
    </location>
</feature>
<dbReference type="AlphaFoldDB" id="A0AAE3GC24"/>
<comment type="caution">
    <text evidence="3">The sequence shown here is derived from an EMBL/GenBank/DDBJ whole genome shotgun (WGS) entry which is preliminary data.</text>
</comment>
<feature type="transmembrane region" description="Helical" evidence="2">
    <location>
        <begin position="317"/>
        <end position="339"/>
    </location>
</feature>
<keyword evidence="4" id="KW-1185">Reference proteome</keyword>
<dbReference type="RefSeq" id="WP_253770444.1">
    <property type="nucleotide sequence ID" value="NZ_JAMTCK010000005.1"/>
</dbReference>
<feature type="transmembrane region" description="Helical" evidence="2">
    <location>
        <begin position="192"/>
        <end position="217"/>
    </location>
</feature>
<evidence type="ECO:0000256" key="1">
    <source>
        <dbReference type="SAM" id="MobiDB-lite"/>
    </source>
</evidence>
<feature type="transmembrane region" description="Helical" evidence="2">
    <location>
        <begin position="157"/>
        <end position="180"/>
    </location>
</feature>
<gene>
    <name evidence="3" type="ORF">LX83_002394</name>
</gene>
<evidence type="ECO:0000313" key="4">
    <source>
        <dbReference type="Proteomes" id="UP001206128"/>
    </source>
</evidence>
<organism evidence="3 4">
    <name type="scientific">Goodfellowiella coeruleoviolacea</name>
    <dbReference type="NCBI Taxonomy" id="334858"/>
    <lineage>
        <taxon>Bacteria</taxon>
        <taxon>Bacillati</taxon>
        <taxon>Actinomycetota</taxon>
        <taxon>Actinomycetes</taxon>
        <taxon>Pseudonocardiales</taxon>
        <taxon>Pseudonocardiaceae</taxon>
        <taxon>Goodfellowiella</taxon>
    </lineage>
</organism>
<dbReference type="Proteomes" id="UP001206128">
    <property type="component" value="Unassembled WGS sequence"/>
</dbReference>
<feature type="transmembrane region" description="Helical" evidence="2">
    <location>
        <begin position="399"/>
        <end position="417"/>
    </location>
</feature>
<feature type="transmembrane region" description="Helical" evidence="2">
    <location>
        <begin position="250"/>
        <end position="268"/>
    </location>
</feature>
<feature type="transmembrane region" description="Helical" evidence="2">
    <location>
        <begin position="423"/>
        <end position="446"/>
    </location>
</feature>
<accession>A0AAE3GC24</accession>
<feature type="transmembrane region" description="Helical" evidence="2">
    <location>
        <begin position="478"/>
        <end position="501"/>
    </location>
</feature>